<evidence type="ECO:0000313" key="2">
    <source>
        <dbReference type="Proteomes" id="UP000093476"/>
    </source>
</evidence>
<evidence type="ECO:0000313" key="1">
    <source>
        <dbReference type="EMBL" id="OCQ54584.1"/>
    </source>
</evidence>
<proteinExistence type="predicted"/>
<dbReference type="Proteomes" id="UP000093476">
    <property type="component" value="Unassembled WGS sequence"/>
</dbReference>
<name>A0A1C0U9H9_9GAMM</name>
<dbReference type="PATRIC" id="fig|286156.4.peg.202"/>
<accession>A0A1C0U9H9</accession>
<gene>
    <name evidence="1" type="ORF">Ppb6_00153</name>
</gene>
<reference evidence="1 2" key="1">
    <citation type="submission" date="2015-12" db="EMBL/GenBank/DDBJ databases">
        <title>Genome comparisons provide insights into the role of secondary metabolites in the pathogenic phase of the Photorhabdus life cycle.</title>
        <authorList>
            <person name="Tobias N.J."/>
            <person name="Mishra B."/>
            <person name="Gupta D.K."/>
            <person name="Thines M."/>
            <person name="Stinear T.P."/>
            <person name="Bode H.B."/>
        </authorList>
    </citation>
    <scope>NUCLEOTIDE SEQUENCE [LARGE SCALE GENOMIC DNA]</scope>
    <source>
        <strain evidence="1 2">PB68.1</strain>
    </source>
</reference>
<dbReference type="AlphaFoldDB" id="A0A1C0U9H9"/>
<keyword evidence="2" id="KW-1185">Reference proteome</keyword>
<dbReference type="RefSeq" id="WP_065821707.1">
    <property type="nucleotide sequence ID" value="NZ_CAWMQZ010000010.1"/>
</dbReference>
<comment type="caution">
    <text evidence="1">The sequence shown here is derived from an EMBL/GenBank/DDBJ whole genome shotgun (WGS) entry which is preliminary data.</text>
</comment>
<dbReference type="EMBL" id="LOMY01000010">
    <property type="protein sequence ID" value="OCQ54584.1"/>
    <property type="molecule type" value="Genomic_DNA"/>
</dbReference>
<sequence>MSEMNEMKVKIEKLESMLDASVRTVITAVKNDLSSSLKVTVGPLPQTPELIPSTSEQSRYTIIPPVGPTTYKDKVLKFTTVVQNQSLLKTIWVFQDSRDPLLTIKYWVGEQFNYDDANPVRVSAEGGGNKFMIINEDSDGISGIAVTMY</sequence>
<protein>
    <submittedName>
        <fullName evidence="1">Uncharacterized protein</fullName>
    </submittedName>
</protein>
<organism evidence="1 2">
    <name type="scientific">Photorhabdus australis subsp. thailandensis</name>
    <dbReference type="NCBI Taxonomy" id="2805096"/>
    <lineage>
        <taxon>Bacteria</taxon>
        <taxon>Pseudomonadati</taxon>
        <taxon>Pseudomonadota</taxon>
        <taxon>Gammaproteobacteria</taxon>
        <taxon>Enterobacterales</taxon>
        <taxon>Morganellaceae</taxon>
        <taxon>Photorhabdus</taxon>
    </lineage>
</organism>